<name>A0A8H5FI36_9AGAR</name>
<protein>
    <submittedName>
        <fullName evidence="2">Uncharacterized protein</fullName>
    </submittedName>
</protein>
<evidence type="ECO:0000313" key="3">
    <source>
        <dbReference type="Proteomes" id="UP000559256"/>
    </source>
</evidence>
<comment type="caution">
    <text evidence="2">The sequence shown here is derived from an EMBL/GenBank/DDBJ whole genome shotgun (WGS) entry which is preliminary data.</text>
</comment>
<accession>A0A8H5FI36</accession>
<keyword evidence="1" id="KW-1133">Transmembrane helix</keyword>
<proteinExistence type="predicted"/>
<dbReference type="OrthoDB" id="3265564at2759"/>
<evidence type="ECO:0000313" key="2">
    <source>
        <dbReference type="EMBL" id="KAF5337601.1"/>
    </source>
</evidence>
<reference evidence="2 3" key="1">
    <citation type="journal article" date="2020" name="ISME J.">
        <title>Uncovering the hidden diversity of litter-decomposition mechanisms in mushroom-forming fungi.</title>
        <authorList>
            <person name="Floudas D."/>
            <person name="Bentzer J."/>
            <person name="Ahren D."/>
            <person name="Johansson T."/>
            <person name="Persson P."/>
            <person name="Tunlid A."/>
        </authorList>
    </citation>
    <scope>NUCLEOTIDE SEQUENCE [LARGE SCALE GENOMIC DNA]</scope>
    <source>
        <strain evidence="2 3">CBS 291.85</strain>
    </source>
</reference>
<keyword evidence="1" id="KW-0472">Membrane</keyword>
<dbReference type="Proteomes" id="UP000559256">
    <property type="component" value="Unassembled WGS sequence"/>
</dbReference>
<keyword evidence="3" id="KW-1185">Reference proteome</keyword>
<sequence length="313" mass="32649">MEARGDPPRMNPSNRQKDEVGKIRMSMIVIPDWRSGFFSSQIRDLNVQNFLVERQTYKSTPSRSLTCYHSTHILSTYTQTIIKMRAAFSIFATLACAAVSFAAPVNVGAEALNGVVGVGAKVDLPVALPPAGVAVNANPVAAAAVSTRDAATVPDIIQDLTTSLQPLVAQLNSFTTENISLSVVQPILEDVKGVLNTAITDVQALAGQPVNTLLQTVNGVLSLTDVIGLLTTVISLVFGAVHTVLTLVNGLTDANVITSLLGEVVALVGQLLQVLVGVVGGLLGLVVPLLTPVLTIVSQLGVTQAFSGLGLPL</sequence>
<feature type="transmembrane region" description="Helical" evidence="1">
    <location>
        <begin position="86"/>
        <end position="105"/>
    </location>
</feature>
<feature type="transmembrane region" description="Helical" evidence="1">
    <location>
        <begin position="226"/>
        <end position="248"/>
    </location>
</feature>
<gene>
    <name evidence="2" type="ORF">D9758_014930</name>
</gene>
<organism evidence="2 3">
    <name type="scientific">Tetrapyrgos nigripes</name>
    <dbReference type="NCBI Taxonomy" id="182062"/>
    <lineage>
        <taxon>Eukaryota</taxon>
        <taxon>Fungi</taxon>
        <taxon>Dikarya</taxon>
        <taxon>Basidiomycota</taxon>
        <taxon>Agaricomycotina</taxon>
        <taxon>Agaricomycetes</taxon>
        <taxon>Agaricomycetidae</taxon>
        <taxon>Agaricales</taxon>
        <taxon>Marasmiineae</taxon>
        <taxon>Marasmiaceae</taxon>
        <taxon>Tetrapyrgos</taxon>
    </lineage>
</organism>
<dbReference type="EMBL" id="JAACJM010000213">
    <property type="protein sequence ID" value="KAF5337601.1"/>
    <property type="molecule type" value="Genomic_DNA"/>
</dbReference>
<dbReference type="AlphaFoldDB" id="A0A8H5FI36"/>
<evidence type="ECO:0000256" key="1">
    <source>
        <dbReference type="SAM" id="Phobius"/>
    </source>
</evidence>
<keyword evidence="1" id="KW-0812">Transmembrane</keyword>